<gene>
    <name evidence="3" type="ORF">SAMN04488082_10911</name>
</gene>
<feature type="chain" id="PRO_5011510113" evidence="2">
    <location>
        <begin position="30"/>
        <end position="165"/>
    </location>
</feature>
<protein>
    <submittedName>
        <fullName evidence="3">Uncharacterized protein</fullName>
    </submittedName>
</protein>
<reference evidence="4" key="1">
    <citation type="submission" date="2016-10" db="EMBL/GenBank/DDBJ databases">
        <authorList>
            <person name="Varghese N."/>
            <person name="Submissions S."/>
        </authorList>
    </citation>
    <scope>NUCLEOTIDE SEQUENCE [LARGE SCALE GENOMIC DNA]</scope>
    <source>
        <strain evidence="4">DSM 5918</strain>
    </source>
</reference>
<feature type="transmembrane region" description="Helical" evidence="1">
    <location>
        <begin position="104"/>
        <end position="124"/>
    </location>
</feature>
<dbReference type="Proteomes" id="UP000198635">
    <property type="component" value="Unassembled WGS sequence"/>
</dbReference>
<keyword evidence="1" id="KW-0812">Transmembrane</keyword>
<evidence type="ECO:0000313" key="3">
    <source>
        <dbReference type="EMBL" id="SFJ88776.1"/>
    </source>
</evidence>
<keyword evidence="2" id="KW-0732">Signal</keyword>
<feature type="signal peptide" evidence="2">
    <location>
        <begin position="1"/>
        <end position="29"/>
    </location>
</feature>
<accession>A0A1I3V348</accession>
<dbReference type="EMBL" id="FORX01000009">
    <property type="protein sequence ID" value="SFJ88776.1"/>
    <property type="molecule type" value="Genomic_DNA"/>
</dbReference>
<sequence>MLFSSASTFVATATVIAAAAFVATASAIAASTFVATASAIAASPTTTTSTVFTIAILTSVTVATHAAYFATVATTASRAAFTCVGSFRGILAQSSGMLRFDLIMIHNPVFVGIYVTISIANAMFSMDSFHLSMINDSVHIDIRVFISWISCAKLFCGHNTVLVCI</sequence>
<keyword evidence="1" id="KW-1133">Transmembrane helix</keyword>
<proteinExistence type="predicted"/>
<organism evidence="3 4">
    <name type="scientific">Desulfomicrobium apsheronum</name>
    <dbReference type="NCBI Taxonomy" id="52560"/>
    <lineage>
        <taxon>Bacteria</taxon>
        <taxon>Pseudomonadati</taxon>
        <taxon>Thermodesulfobacteriota</taxon>
        <taxon>Desulfovibrionia</taxon>
        <taxon>Desulfovibrionales</taxon>
        <taxon>Desulfomicrobiaceae</taxon>
        <taxon>Desulfomicrobium</taxon>
    </lineage>
</organism>
<dbReference type="AlphaFoldDB" id="A0A1I3V348"/>
<feature type="transmembrane region" description="Helical" evidence="1">
    <location>
        <begin position="51"/>
        <end position="72"/>
    </location>
</feature>
<evidence type="ECO:0000256" key="2">
    <source>
        <dbReference type="SAM" id="SignalP"/>
    </source>
</evidence>
<keyword evidence="1" id="KW-0472">Membrane</keyword>
<evidence type="ECO:0000256" key="1">
    <source>
        <dbReference type="SAM" id="Phobius"/>
    </source>
</evidence>
<name>A0A1I3V348_9BACT</name>
<evidence type="ECO:0000313" key="4">
    <source>
        <dbReference type="Proteomes" id="UP000198635"/>
    </source>
</evidence>
<keyword evidence="4" id="KW-1185">Reference proteome</keyword>